<dbReference type="Pfam" id="PF04376">
    <property type="entry name" value="ATE_N"/>
    <property type="match status" value="1"/>
</dbReference>
<dbReference type="HAMAP" id="MF_00689">
    <property type="entry name" value="Bpt"/>
    <property type="match status" value="1"/>
</dbReference>
<dbReference type="SUPFAM" id="SSF55729">
    <property type="entry name" value="Acyl-CoA N-acyltransferases (Nat)"/>
    <property type="match status" value="1"/>
</dbReference>
<dbReference type="InterPro" id="IPR007471">
    <property type="entry name" value="N-end_Aminoacyl_Trfase_N"/>
</dbReference>
<dbReference type="AlphaFoldDB" id="A0A366MPC8"/>
<dbReference type="GO" id="GO:0008914">
    <property type="term" value="F:leucyl-tRNA--protein transferase activity"/>
    <property type="evidence" value="ECO:0007669"/>
    <property type="project" value="UniProtKB-UniRule"/>
</dbReference>
<evidence type="ECO:0000313" key="7">
    <source>
        <dbReference type="Proteomes" id="UP000252669"/>
    </source>
</evidence>
<dbReference type="PIRSF" id="PIRSF037208">
    <property type="entry name" value="ATE_pro_prd"/>
    <property type="match status" value="1"/>
</dbReference>
<dbReference type="PANTHER" id="PTHR21367">
    <property type="entry name" value="ARGININE-TRNA-PROTEIN TRANSFERASE 1"/>
    <property type="match status" value="1"/>
</dbReference>
<keyword evidence="7" id="KW-1185">Reference proteome</keyword>
<dbReference type="InterPro" id="IPR017138">
    <property type="entry name" value="Asp_Glu_LeuTrfase"/>
</dbReference>
<dbReference type="RefSeq" id="WP_113895254.1">
    <property type="nucleotide sequence ID" value="NZ_CP182882.1"/>
</dbReference>
<keyword evidence="2 4" id="KW-0808">Transferase</keyword>
<dbReference type="GO" id="GO:0016747">
    <property type="term" value="F:acyltransferase activity, transferring groups other than amino-acyl groups"/>
    <property type="evidence" value="ECO:0007669"/>
    <property type="project" value="InterPro"/>
</dbReference>
<evidence type="ECO:0000256" key="1">
    <source>
        <dbReference type="ARBA" id="ARBA00022490"/>
    </source>
</evidence>
<dbReference type="Gene3D" id="3.40.630.30">
    <property type="match status" value="1"/>
</dbReference>
<dbReference type="NCBIfam" id="NF002344">
    <property type="entry name" value="PRK01305.2-1"/>
    <property type="match status" value="1"/>
</dbReference>
<dbReference type="NCBIfam" id="NF002346">
    <property type="entry name" value="PRK01305.2-3"/>
    <property type="match status" value="1"/>
</dbReference>
<comment type="catalytic activity">
    <reaction evidence="4">
        <text>N-terminal L-glutamyl-[protein] + L-leucyl-tRNA(Leu) = N-terminal L-leucyl-L-glutamyl-[protein] + tRNA(Leu) + H(+)</text>
        <dbReference type="Rhea" id="RHEA:50412"/>
        <dbReference type="Rhea" id="RHEA-COMP:9613"/>
        <dbReference type="Rhea" id="RHEA-COMP:9622"/>
        <dbReference type="Rhea" id="RHEA-COMP:12664"/>
        <dbReference type="Rhea" id="RHEA-COMP:12668"/>
        <dbReference type="ChEBI" id="CHEBI:15378"/>
        <dbReference type="ChEBI" id="CHEBI:64721"/>
        <dbReference type="ChEBI" id="CHEBI:78442"/>
        <dbReference type="ChEBI" id="CHEBI:78494"/>
        <dbReference type="ChEBI" id="CHEBI:133041"/>
        <dbReference type="EC" id="2.3.2.29"/>
    </reaction>
</comment>
<comment type="similarity">
    <text evidence="4">Belongs to the R-transferase family. Bpt subfamily.</text>
</comment>
<keyword evidence="3 4" id="KW-0012">Acyltransferase</keyword>
<proteinExistence type="inferred from homology"/>
<evidence type="ECO:0000256" key="4">
    <source>
        <dbReference type="HAMAP-Rule" id="MF_00689"/>
    </source>
</evidence>
<organism evidence="6 7">
    <name type="scientific">Aliarcobacter vitoriensis</name>
    <dbReference type="NCBI Taxonomy" id="2011099"/>
    <lineage>
        <taxon>Bacteria</taxon>
        <taxon>Pseudomonadati</taxon>
        <taxon>Campylobacterota</taxon>
        <taxon>Epsilonproteobacteria</taxon>
        <taxon>Campylobacterales</taxon>
        <taxon>Arcobacteraceae</taxon>
        <taxon>Aliarcobacter</taxon>
    </lineage>
</organism>
<dbReference type="EC" id="2.3.2.29" evidence="4"/>
<dbReference type="GO" id="GO:0071596">
    <property type="term" value="P:ubiquitin-dependent protein catabolic process via the N-end rule pathway"/>
    <property type="evidence" value="ECO:0007669"/>
    <property type="project" value="InterPro"/>
</dbReference>
<dbReference type="Proteomes" id="UP000252669">
    <property type="component" value="Unassembled WGS sequence"/>
</dbReference>
<name>A0A366MPC8_9BACT</name>
<sequence length="245" mass="29452">MNFFNCDLEFFEENRSCSYFEKEASDIRYQYINSCSISDYQKKLERGWRRFGKMHFVPECKTCTKCVSMRIDVENYKFSKSDKRVFSKNKDTKLYIRKPTLTMEHLNLYDKYHKFMHDKKDWPYSPITVDDYAKSYVEGSDDYAREFLYMKDDKLIGVALVDVLPKSISAIYCYYDHEYSDLSIGKFSILAQIKIAKELNVPYVYLGYWIDNHYSMGYKRAYQPFEVLKNRAGLHEEVIWEKFIN</sequence>
<keyword evidence="1 4" id="KW-0963">Cytoplasm</keyword>
<evidence type="ECO:0000256" key="2">
    <source>
        <dbReference type="ARBA" id="ARBA00022679"/>
    </source>
</evidence>
<dbReference type="InterPro" id="IPR016181">
    <property type="entry name" value="Acyl_CoA_acyltransferase"/>
</dbReference>
<dbReference type="GO" id="GO:0005737">
    <property type="term" value="C:cytoplasm"/>
    <property type="evidence" value="ECO:0007669"/>
    <property type="project" value="UniProtKB-SubCell"/>
</dbReference>
<dbReference type="EMBL" id="PDKB01000023">
    <property type="protein sequence ID" value="RBQ28116.1"/>
    <property type="molecule type" value="Genomic_DNA"/>
</dbReference>
<evidence type="ECO:0000256" key="3">
    <source>
        <dbReference type="ARBA" id="ARBA00023315"/>
    </source>
</evidence>
<feature type="domain" description="N-acetyltransferase" evidence="5">
    <location>
        <begin position="101"/>
        <end position="245"/>
    </location>
</feature>
<dbReference type="GO" id="GO:0004057">
    <property type="term" value="F:arginyl-tRNA--protein transferase activity"/>
    <property type="evidence" value="ECO:0007669"/>
    <property type="project" value="InterPro"/>
</dbReference>
<comment type="function">
    <text evidence="4">Functions in the N-end rule pathway of protein degradation where it conjugates Leu from its aminoacyl-tRNA to the N-termini of proteins containing an N-terminal aspartate or glutamate.</text>
</comment>
<dbReference type="PROSITE" id="PS51186">
    <property type="entry name" value="GNAT"/>
    <property type="match status" value="1"/>
</dbReference>
<evidence type="ECO:0000259" key="5">
    <source>
        <dbReference type="PROSITE" id="PS51186"/>
    </source>
</evidence>
<dbReference type="InterPro" id="IPR007472">
    <property type="entry name" value="N-end_Aminoacyl_Trfase_C"/>
</dbReference>
<gene>
    <name evidence="4" type="primary">bpt</name>
    <name evidence="6" type="ORF">CRU91_10905</name>
</gene>
<dbReference type="InterPro" id="IPR000182">
    <property type="entry name" value="GNAT_dom"/>
</dbReference>
<evidence type="ECO:0000313" key="6">
    <source>
        <dbReference type="EMBL" id="RBQ28116.1"/>
    </source>
</evidence>
<protein>
    <recommendedName>
        <fullName evidence="4">Aspartate/glutamate leucyltransferase</fullName>
        <ecNumber evidence="4">2.3.2.29</ecNumber>
    </recommendedName>
</protein>
<dbReference type="OrthoDB" id="9782022at2"/>
<comment type="catalytic activity">
    <reaction evidence="4">
        <text>N-terminal L-aspartyl-[protein] + L-leucyl-tRNA(Leu) = N-terminal L-leucyl-L-aspartyl-[protein] + tRNA(Leu) + H(+)</text>
        <dbReference type="Rhea" id="RHEA:50420"/>
        <dbReference type="Rhea" id="RHEA-COMP:9613"/>
        <dbReference type="Rhea" id="RHEA-COMP:9622"/>
        <dbReference type="Rhea" id="RHEA-COMP:12669"/>
        <dbReference type="Rhea" id="RHEA-COMP:12674"/>
        <dbReference type="ChEBI" id="CHEBI:15378"/>
        <dbReference type="ChEBI" id="CHEBI:64720"/>
        <dbReference type="ChEBI" id="CHEBI:78442"/>
        <dbReference type="ChEBI" id="CHEBI:78494"/>
        <dbReference type="ChEBI" id="CHEBI:133042"/>
        <dbReference type="EC" id="2.3.2.29"/>
    </reaction>
</comment>
<comment type="caution">
    <text evidence="6">The sequence shown here is derived from an EMBL/GenBank/DDBJ whole genome shotgun (WGS) entry which is preliminary data.</text>
</comment>
<comment type="subcellular location">
    <subcellularLocation>
        <location evidence="4">Cytoplasm</location>
    </subcellularLocation>
</comment>
<dbReference type="InterPro" id="IPR030700">
    <property type="entry name" value="N-end_Aminoacyl_Trfase"/>
</dbReference>
<accession>A0A366MPC8</accession>
<dbReference type="Pfam" id="PF04377">
    <property type="entry name" value="ATE_C"/>
    <property type="match status" value="1"/>
</dbReference>
<reference evidence="6 7" key="1">
    <citation type="submission" date="2017-10" db="EMBL/GenBank/DDBJ databases">
        <title>Genomics of the genus Arcobacter.</title>
        <authorList>
            <person name="Perez-Cataluna A."/>
            <person name="Figueras M.J."/>
        </authorList>
    </citation>
    <scope>NUCLEOTIDE SEQUENCE [LARGE SCALE GENOMIC DNA]</scope>
    <source>
        <strain evidence="6 7">CECT 9230</strain>
    </source>
</reference>
<dbReference type="PANTHER" id="PTHR21367:SF1">
    <property type="entry name" value="ARGINYL-TRNA--PROTEIN TRANSFERASE 1"/>
    <property type="match status" value="1"/>
</dbReference>